<keyword evidence="5" id="KW-0833">Ubl conjugation pathway</keyword>
<dbReference type="PROSITE" id="PS50082">
    <property type="entry name" value="WD_REPEATS_2"/>
    <property type="match status" value="2"/>
</dbReference>
<proteinExistence type="predicted"/>
<feature type="repeat" description="WD" evidence="9">
    <location>
        <begin position="786"/>
        <end position="828"/>
    </location>
</feature>
<dbReference type="GO" id="GO:0009585">
    <property type="term" value="P:red, far-red light phototransduction"/>
    <property type="evidence" value="ECO:0007669"/>
    <property type="project" value="UniProtKB-KW"/>
</dbReference>
<reference evidence="12" key="1">
    <citation type="journal article" date="2014" name="Nat. Genet.">
        <title>A reference genome for common bean and genome-wide analysis of dual domestications.</title>
        <authorList>
            <person name="Schmutz J."/>
            <person name="McClean P.E."/>
            <person name="Mamidi S."/>
            <person name="Wu G.A."/>
            <person name="Cannon S.B."/>
            <person name="Grimwood J."/>
            <person name="Jenkins J."/>
            <person name="Shu S."/>
            <person name="Song Q."/>
            <person name="Chavarro C."/>
            <person name="Torres-Torres M."/>
            <person name="Geffroy V."/>
            <person name="Moghaddam S.M."/>
            <person name="Gao D."/>
            <person name="Abernathy B."/>
            <person name="Barry K."/>
            <person name="Blair M."/>
            <person name="Brick M.A."/>
            <person name="Chovatia M."/>
            <person name="Gepts P."/>
            <person name="Goodstein D.M."/>
            <person name="Gonzales M."/>
            <person name="Hellsten U."/>
            <person name="Hyten D.L."/>
            <person name="Jia G."/>
            <person name="Kelly J.D."/>
            <person name="Kudrna D."/>
            <person name="Lee R."/>
            <person name="Richard M.M."/>
            <person name="Miklas P.N."/>
            <person name="Osorno J.M."/>
            <person name="Rodrigues J."/>
            <person name="Thareau V."/>
            <person name="Urrea C.A."/>
            <person name="Wang M."/>
            <person name="Yu Y."/>
            <person name="Zhang M."/>
            <person name="Wing R.A."/>
            <person name="Cregan P.B."/>
            <person name="Rokhsar D.S."/>
            <person name="Jackson S.A."/>
        </authorList>
    </citation>
    <scope>NUCLEOTIDE SEQUENCE [LARGE SCALE GENOMIC DNA]</scope>
    <source>
        <strain evidence="12">cv. G19833</strain>
    </source>
</reference>
<dbReference type="OrthoDB" id="273771at2759"/>
<dbReference type="FunFam" id="2.130.10.10:FF:000090">
    <property type="entry name" value="E3 ubiquitin-protein ligase RFWD2 isoform X1"/>
    <property type="match status" value="1"/>
</dbReference>
<keyword evidence="12" id="KW-1185">Reference proteome</keyword>
<dbReference type="Gene3D" id="1.10.510.10">
    <property type="entry name" value="Transferase(Phosphotransferase) domain 1"/>
    <property type="match status" value="1"/>
</dbReference>
<keyword evidence="7" id="KW-0539">Nucleus</keyword>
<dbReference type="PROSITE" id="PS50294">
    <property type="entry name" value="WD_REPEATS_REGION"/>
    <property type="match status" value="1"/>
</dbReference>
<evidence type="ECO:0000313" key="12">
    <source>
        <dbReference type="Proteomes" id="UP000000226"/>
    </source>
</evidence>
<dbReference type="SUPFAM" id="SSF50978">
    <property type="entry name" value="WD40 repeat-like"/>
    <property type="match status" value="1"/>
</dbReference>
<dbReference type="STRING" id="3885.V7CSA8"/>
<dbReference type="GO" id="GO:0016740">
    <property type="term" value="F:transferase activity"/>
    <property type="evidence" value="ECO:0007669"/>
    <property type="project" value="UniProtKB-KW"/>
</dbReference>
<dbReference type="InterPro" id="IPR044630">
    <property type="entry name" value="SPA1/2/3/4"/>
</dbReference>
<evidence type="ECO:0000256" key="6">
    <source>
        <dbReference type="ARBA" id="ARBA00023054"/>
    </source>
</evidence>
<dbReference type="InterPro" id="IPR020472">
    <property type="entry name" value="WD40_PAC1"/>
</dbReference>
<dbReference type="PRINTS" id="PR00320">
    <property type="entry name" value="GPROTEINBRPT"/>
</dbReference>
<dbReference type="GO" id="GO:0005634">
    <property type="term" value="C:nucleus"/>
    <property type="evidence" value="ECO:0007669"/>
    <property type="project" value="UniProtKB-SubCell"/>
</dbReference>
<dbReference type="Proteomes" id="UP000000226">
    <property type="component" value="Chromosome 2"/>
</dbReference>
<dbReference type="InterPro" id="IPR001680">
    <property type="entry name" value="WD40_rpt"/>
</dbReference>
<organism evidence="11 12">
    <name type="scientific">Phaseolus vulgaris</name>
    <name type="common">Kidney bean</name>
    <name type="synonym">French bean</name>
    <dbReference type="NCBI Taxonomy" id="3885"/>
    <lineage>
        <taxon>Eukaryota</taxon>
        <taxon>Viridiplantae</taxon>
        <taxon>Streptophyta</taxon>
        <taxon>Embryophyta</taxon>
        <taxon>Tracheophyta</taxon>
        <taxon>Spermatophyta</taxon>
        <taxon>Magnoliopsida</taxon>
        <taxon>eudicotyledons</taxon>
        <taxon>Gunneridae</taxon>
        <taxon>Pentapetalae</taxon>
        <taxon>rosids</taxon>
        <taxon>fabids</taxon>
        <taxon>Fabales</taxon>
        <taxon>Fabaceae</taxon>
        <taxon>Papilionoideae</taxon>
        <taxon>50 kb inversion clade</taxon>
        <taxon>NPAAA clade</taxon>
        <taxon>indigoferoid/millettioid clade</taxon>
        <taxon>Phaseoleae</taxon>
        <taxon>Phaseolus</taxon>
    </lineage>
</organism>
<dbReference type="PANTHER" id="PTHR44218:SF15">
    <property type="entry name" value="PROTEIN SPA1-RELATED 2"/>
    <property type="match status" value="1"/>
</dbReference>
<keyword evidence="4" id="KW-0677">Repeat</keyword>
<dbReference type="GO" id="GO:0042802">
    <property type="term" value="F:identical protein binding"/>
    <property type="evidence" value="ECO:0007669"/>
    <property type="project" value="UniProtKB-ARBA"/>
</dbReference>
<keyword evidence="6" id="KW-0175">Coiled coil</keyword>
<name>V7CSA8_PHAVU</name>
<evidence type="ECO:0000256" key="2">
    <source>
        <dbReference type="ARBA" id="ARBA00022574"/>
    </source>
</evidence>
<keyword evidence="8" id="KW-0607">Phytochrome signaling pathway</keyword>
<dbReference type="InterPro" id="IPR015943">
    <property type="entry name" value="WD40/YVTN_repeat-like_dom_sf"/>
</dbReference>
<dbReference type="eggNOG" id="KOG1033">
    <property type="taxonomic scope" value="Eukaryota"/>
</dbReference>
<feature type="region of interest" description="Disordered" evidence="10">
    <location>
        <begin position="1"/>
        <end position="26"/>
    </location>
</feature>
<dbReference type="AlphaFoldDB" id="V7CSA8"/>
<gene>
    <name evidence="11" type="ORF">PHAVU_002G296100g</name>
</gene>
<protein>
    <submittedName>
        <fullName evidence="11">Uncharacterized protein</fullName>
    </submittedName>
</protein>
<evidence type="ECO:0000256" key="9">
    <source>
        <dbReference type="PROSITE-ProRule" id="PRU00221"/>
    </source>
</evidence>
<feature type="repeat" description="WD" evidence="9">
    <location>
        <begin position="872"/>
        <end position="912"/>
    </location>
</feature>
<dbReference type="Gramene" id="ESW32135">
    <property type="protein sequence ID" value="ESW32135"/>
    <property type="gene ID" value="PHAVU_002G296100g"/>
</dbReference>
<sequence>MDEELEIGEGVQVQHQNKDAGYSLNPELPEILKPQEYDEISQDKNVVEAREHLHPDLFSDGGGVTVEELMVKSCNGSTLDIGTLNNPGSLHNNRSPWRHIYQPFADSRAGRDCVIARKSVQATSSAWEDFGSMSSREILARKSVNYDHGNVVQHLSADEHTAEQKEDEGDAREGMQTKTVHKSGFAEYFRRSTLKGKGIVCKGPSSNGLYVEPRDQNLMKSGIDIQMDSNAFLSSGLKIADSPYNATVPGFGGSDTDGVTLREWLKSRHHKGSKTEHLSIFRKIVDLVGGSHSQGVAMQNLHPSYIKLLPSNHVMYLGLPTQKQKLDCVVNSEVLQLENSLNRKRLWEKVKSPSLNLRMKKQKFIDIKVNAVASQDYCNEYKEDIQFSNHNIQRISRIPHISNAGQLQSTSLNERLEEEWYTSPEGGCTILSNIYCLGVLFFELFNHFDSERAHTSAMSALRGRILPSAFLSEYPKEAGFCHWMLHPEPSSRPTIREILQSEVINGTREVDCEELLSSLNQYDAESELLLHFLISLKEQKHVDAHKLAEEIRCMESDIEEVERRHDLRLSLSPTSLENNSSCRIENVSLLKESKSAEILPPVYTISKANELRLKKNMCLLENAYFSKRSTIKLPGTETATRPDKDVLRNSDNLCVAQKDMEKHTDTLGAFFDGLCKYARYHDFEVRGILRTADFKNPVNVICSLSFDRDGEYFAAAGISKKIKIFQFDAIFNNSVDIHYPVVEMVNRSRLSCVCWNSYVQNYLASTDYDGVVQLWDANTGQGFSRFTEHEKRAWSVDFSLVCPTKFASGSDDCSLKLWSINEKNSLGTIRNVANVCCVQFSAHSSHMLAFGSADNSVYCYDLRFLRTPWCVLGGHRKSVSFVKFLDAETLVSASTDNTLKIWDLNKTSPVGRSTSACSLTLTGHTNEKNFVGLSVADGYITCGSETNEVYAYYKSFPMPVISHKFGSIDPLSGKEIDDNNGQFVSSVCWRGKSDMLIAANTSGSIKVLQMI</sequence>
<accession>V7CSA8</accession>
<comment type="subcellular location">
    <subcellularLocation>
        <location evidence="1">Nucleus</location>
    </subcellularLocation>
</comment>
<dbReference type="PANTHER" id="PTHR44218">
    <property type="entry name" value="PROTEIN SPA1-RELATED 2"/>
    <property type="match status" value="1"/>
</dbReference>
<keyword evidence="3" id="KW-0808">Transferase</keyword>
<dbReference type="PROSITE" id="PS00678">
    <property type="entry name" value="WD_REPEATS_1"/>
    <property type="match status" value="2"/>
</dbReference>
<feature type="region of interest" description="Disordered" evidence="10">
    <location>
        <begin position="157"/>
        <end position="177"/>
    </location>
</feature>
<dbReference type="InterPro" id="IPR019775">
    <property type="entry name" value="WD40_repeat_CS"/>
</dbReference>
<evidence type="ECO:0000256" key="5">
    <source>
        <dbReference type="ARBA" id="ARBA00022786"/>
    </source>
</evidence>
<evidence type="ECO:0000256" key="10">
    <source>
        <dbReference type="SAM" id="MobiDB-lite"/>
    </source>
</evidence>
<dbReference type="OMA" id="DQMESAY"/>
<evidence type="ECO:0000256" key="7">
    <source>
        <dbReference type="ARBA" id="ARBA00023242"/>
    </source>
</evidence>
<dbReference type="InterPro" id="IPR036322">
    <property type="entry name" value="WD40_repeat_dom_sf"/>
</dbReference>
<evidence type="ECO:0000313" key="11">
    <source>
        <dbReference type="EMBL" id="ESW32135.1"/>
    </source>
</evidence>
<dbReference type="SUPFAM" id="SSF56112">
    <property type="entry name" value="Protein kinase-like (PK-like)"/>
    <property type="match status" value="1"/>
</dbReference>
<evidence type="ECO:0000256" key="3">
    <source>
        <dbReference type="ARBA" id="ARBA00022679"/>
    </source>
</evidence>
<dbReference type="Pfam" id="PF00400">
    <property type="entry name" value="WD40"/>
    <property type="match status" value="3"/>
</dbReference>
<dbReference type="SMART" id="SM00320">
    <property type="entry name" value="WD40"/>
    <property type="match status" value="7"/>
</dbReference>
<dbReference type="GO" id="GO:0009640">
    <property type="term" value="P:photomorphogenesis"/>
    <property type="evidence" value="ECO:0007669"/>
    <property type="project" value="InterPro"/>
</dbReference>
<dbReference type="Gene3D" id="2.130.10.10">
    <property type="entry name" value="YVTN repeat-like/Quinoprotein amine dehydrogenase"/>
    <property type="match status" value="1"/>
</dbReference>
<evidence type="ECO:0000256" key="1">
    <source>
        <dbReference type="ARBA" id="ARBA00004123"/>
    </source>
</evidence>
<evidence type="ECO:0000256" key="4">
    <source>
        <dbReference type="ARBA" id="ARBA00022737"/>
    </source>
</evidence>
<evidence type="ECO:0000256" key="8">
    <source>
        <dbReference type="ARBA" id="ARBA00084091"/>
    </source>
</evidence>
<dbReference type="InterPro" id="IPR011009">
    <property type="entry name" value="Kinase-like_dom_sf"/>
</dbReference>
<keyword evidence="2 9" id="KW-0853">WD repeat</keyword>
<dbReference type="EMBL" id="CM002289">
    <property type="protein sequence ID" value="ESW32135.1"/>
    <property type="molecule type" value="Genomic_DNA"/>
</dbReference>